<accession>A0AA35Q8I6</accession>
<reference evidence="2" key="1">
    <citation type="submission" date="2023-01" db="EMBL/GenBank/DDBJ databases">
        <authorList>
            <person name="Piombo E."/>
        </authorList>
    </citation>
    <scope>NUCLEOTIDE SEQUENCE</scope>
</reference>
<feature type="compositionally biased region" description="Basic and acidic residues" evidence="1">
    <location>
        <begin position="55"/>
        <end position="73"/>
    </location>
</feature>
<organism evidence="2 3">
    <name type="scientific">Clonostachys chloroleuca</name>
    <dbReference type="NCBI Taxonomy" id="1926264"/>
    <lineage>
        <taxon>Eukaryota</taxon>
        <taxon>Fungi</taxon>
        <taxon>Dikarya</taxon>
        <taxon>Ascomycota</taxon>
        <taxon>Pezizomycotina</taxon>
        <taxon>Sordariomycetes</taxon>
        <taxon>Hypocreomycetidae</taxon>
        <taxon>Hypocreales</taxon>
        <taxon>Bionectriaceae</taxon>
        <taxon>Clonostachys</taxon>
    </lineage>
</organism>
<dbReference type="AlphaFoldDB" id="A0AA35Q8I6"/>
<sequence length="81" mass="9323">MTSLARLEKALEQIAKVGARLRRDGFTKADVAPLLEDAIEKEHIEKEHIEKEHIEKEHIEKEHIEKENIERAKKTGNNSGN</sequence>
<name>A0AA35Q8I6_9HYPO</name>
<evidence type="ECO:0000313" key="2">
    <source>
        <dbReference type="EMBL" id="CAI6095895.1"/>
    </source>
</evidence>
<dbReference type="EMBL" id="CABFNP030001271">
    <property type="protein sequence ID" value="CAI6095895.1"/>
    <property type="molecule type" value="Genomic_DNA"/>
</dbReference>
<evidence type="ECO:0000256" key="1">
    <source>
        <dbReference type="SAM" id="MobiDB-lite"/>
    </source>
</evidence>
<dbReference type="Proteomes" id="UP001160390">
    <property type="component" value="Unassembled WGS sequence"/>
</dbReference>
<proteinExistence type="predicted"/>
<protein>
    <submittedName>
        <fullName evidence="2">Uncharacterized protein</fullName>
    </submittedName>
</protein>
<evidence type="ECO:0000313" key="3">
    <source>
        <dbReference type="Proteomes" id="UP001160390"/>
    </source>
</evidence>
<gene>
    <name evidence="2" type="ORF">CCHLO57077_00015883</name>
</gene>
<comment type="caution">
    <text evidence="2">The sequence shown here is derived from an EMBL/GenBank/DDBJ whole genome shotgun (WGS) entry which is preliminary data.</text>
</comment>
<feature type="region of interest" description="Disordered" evidence="1">
    <location>
        <begin position="55"/>
        <end position="81"/>
    </location>
</feature>
<keyword evidence="3" id="KW-1185">Reference proteome</keyword>